<feature type="compositionally biased region" description="Polar residues" evidence="3">
    <location>
        <begin position="170"/>
        <end position="183"/>
    </location>
</feature>
<accession>A0A8J4RHE2</accession>
<dbReference type="InterPro" id="IPR006630">
    <property type="entry name" value="La_HTH"/>
</dbReference>
<protein>
    <recommendedName>
        <fullName evidence="4">HTH La-type RNA-binding domain-containing protein</fullName>
    </recommendedName>
</protein>
<feature type="compositionally biased region" description="Polar residues" evidence="3">
    <location>
        <begin position="1"/>
        <end position="23"/>
    </location>
</feature>
<feature type="compositionally biased region" description="Pro residues" evidence="3">
    <location>
        <begin position="281"/>
        <end position="292"/>
    </location>
</feature>
<dbReference type="CDD" id="cd07323">
    <property type="entry name" value="LAM"/>
    <property type="match status" value="1"/>
</dbReference>
<evidence type="ECO:0000313" key="5">
    <source>
        <dbReference type="EMBL" id="KAF3963023.1"/>
    </source>
</evidence>
<dbReference type="SUPFAM" id="SSF46785">
    <property type="entry name" value="Winged helix' DNA-binding domain"/>
    <property type="match status" value="1"/>
</dbReference>
<dbReference type="SMART" id="SM00715">
    <property type="entry name" value="LA"/>
    <property type="match status" value="1"/>
</dbReference>
<name>A0A8J4RHE2_9ROSI</name>
<dbReference type="PROSITE" id="PS50961">
    <property type="entry name" value="HTH_LA"/>
    <property type="match status" value="1"/>
</dbReference>
<keyword evidence="1 2" id="KW-0694">RNA-binding</keyword>
<evidence type="ECO:0000259" key="4">
    <source>
        <dbReference type="PROSITE" id="PS50961"/>
    </source>
</evidence>
<comment type="caution">
    <text evidence="5">The sequence shown here is derived from an EMBL/GenBank/DDBJ whole genome shotgun (WGS) entry which is preliminary data.</text>
</comment>
<feature type="region of interest" description="Disordered" evidence="3">
    <location>
        <begin position="277"/>
        <end position="296"/>
    </location>
</feature>
<feature type="compositionally biased region" description="Basic and acidic residues" evidence="3">
    <location>
        <begin position="235"/>
        <end position="255"/>
    </location>
</feature>
<dbReference type="GO" id="GO:0003723">
    <property type="term" value="F:RNA binding"/>
    <property type="evidence" value="ECO:0007669"/>
    <property type="project" value="UniProtKB-UniRule"/>
</dbReference>
<evidence type="ECO:0000256" key="2">
    <source>
        <dbReference type="PROSITE-ProRule" id="PRU00332"/>
    </source>
</evidence>
<dbReference type="PANTHER" id="PTHR22792:SF132">
    <property type="entry name" value="LA-RELATED PROTEIN 1"/>
    <property type="match status" value="1"/>
</dbReference>
<keyword evidence="6" id="KW-1185">Reference proteome</keyword>
<dbReference type="PANTHER" id="PTHR22792">
    <property type="entry name" value="LUPUS LA PROTEIN-RELATED"/>
    <property type="match status" value="1"/>
</dbReference>
<dbReference type="Proteomes" id="UP000737018">
    <property type="component" value="Unassembled WGS sequence"/>
</dbReference>
<dbReference type="InterPro" id="IPR036390">
    <property type="entry name" value="WH_DNA-bd_sf"/>
</dbReference>
<gene>
    <name evidence="5" type="ORF">CMV_012544</name>
</gene>
<evidence type="ECO:0000313" key="6">
    <source>
        <dbReference type="Proteomes" id="UP000737018"/>
    </source>
</evidence>
<feature type="domain" description="HTH La-type RNA-binding" evidence="4">
    <location>
        <begin position="337"/>
        <end position="426"/>
    </location>
</feature>
<dbReference type="InterPro" id="IPR045180">
    <property type="entry name" value="La_dom_prot"/>
</dbReference>
<dbReference type="InterPro" id="IPR036388">
    <property type="entry name" value="WH-like_DNA-bd_sf"/>
</dbReference>
<feature type="compositionally biased region" description="Low complexity" evidence="3">
    <location>
        <begin position="149"/>
        <end position="169"/>
    </location>
</feature>
<reference evidence="5" key="1">
    <citation type="submission" date="2020-03" db="EMBL/GenBank/DDBJ databases">
        <title>Castanea mollissima Vanexum genome sequencing.</title>
        <authorList>
            <person name="Staton M."/>
        </authorList>
    </citation>
    <scope>NUCLEOTIDE SEQUENCE</scope>
    <source>
        <tissue evidence="5">Leaf</tissue>
    </source>
</reference>
<evidence type="ECO:0000256" key="3">
    <source>
        <dbReference type="SAM" id="MobiDB-lite"/>
    </source>
</evidence>
<sequence>MAANNNNSNSPRQSGDTIGSPQSRRGARAVSSPSSSSSSPSSQPPWTQIVRGESEPMIAAAAAAASSPAVNTSPPSPAAAIEAAAPSALAAAPPSPTLAVEESIAESSENGNGGKRPAWNKPSNGAVAEAGQVMGAVSWPALSESTRAPAKSPSDSIKPSSDGSSSPASQGTGVTSSSAQKQQLAPVPVVEMAPNTPSPKDHTHRSGFSSQSHGGNDHPPQRSNSFRGRNGGSHPRGDGSHHHGYGNRRDQERGNQDWNAHRNFPGRDNHMQPQRVAPRFIRPPPPPPPPSSAPFIPSPVRFGSPISFPELAPMVYVDSLRGMPIVAPIPPPAVFFPPPDPQLHAKIVNQIDYYFSNDNLIKDTYLRQNMDDQGWVPIKLIAGFNKVMLLTDNIQLILDAVRTSSVLETQGDKVRRRGDWMRWIMPPVQRPNVSGHQTLGNDVLAGYVQSMTLEENTTNHNSARAQADVGAEGFHSGLSSGDLSSQSQLSGRDGTDQITSTFRRHT</sequence>
<dbReference type="OrthoDB" id="340227at2759"/>
<feature type="compositionally biased region" description="Low complexity" evidence="3">
    <location>
        <begin position="476"/>
        <end position="491"/>
    </location>
</feature>
<evidence type="ECO:0000256" key="1">
    <source>
        <dbReference type="ARBA" id="ARBA00022884"/>
    </source>
</evidence>
<feature type="region of interest" description="Disordered" evidence="3">
    <location>
        <begin position="474"/>
        <end position="506"/>
    </location>
</feature>
<organism evidence="5 6">
    <name type="scientific">Castanea mollissima</name>
    <name type="common">Chinese chestnut</name>
    <dbReference type="NCBI Taxonomy" id="60419"/>
    <lineage>
        <taxon>Eukaryota</taxon>
        <taxon>Viridiplantae</taxon>
        <taxon>Streptophyta</taxon>
        <taxon>Embryophyta</taxon>
        <taxon>Tracheophyta</taxon>
        <taxon>Spermatophyta</taxon>
        <taxon>Magnoliopsida</taxon>
        <taxon>eudicotyledons</taxon>
        <taxon>Gunneridae</taxon>
        <taxon>Pentapetalae</taxon>
        <taxon>rosids</taxon>
        <taxon>fabids</taxon>
        <taxon>Fagales</taxon>
        <taxon>Fagaceae</taxon>
        <taxon>Castanea</taxon>
    </lineage>
</organism>
<dbReference type="GO" id="GO:0005737">
    <property type="term" value="C:cytoplasm"/>
    <property type="evidence" value="ECO:0007669"/>
    <property type="project" value="UniProtKB-ARBA"/>
</dbReference>
<proteinExistence type="predicted"/>
<feature type="compositionally biased region" description="Low complexity" evidence="3">
    <location>
        <begin position="31"/>
        <end position="45"/>
    </location>
</feature>
<dbReference type="Pfam" id="PF05383">
    <property type="entry name" value="La"/>
    <property type="match status" value="1"/>
</dbReference>
<feature type="compositionally biased region" description="Polar residues" evidence="3">
    <location>
        <begin position="496"/>
        <end position="506"/>
    </location>
</feature>
<feature type="compositionally biased region" description="Low complexity" evidence="3">
    <location>
        <begin position="59"/>
        <end position="92"/>
    </location>
</feature>
<dbReference type="Gene3D" id="1.10.10.10">
    <property type="entry name" value="Winged helix-like DNA-binding domain superfamily/Winged helix DNA-binding domain"/>
    <property type="match status" value="1"/>
</dbReference>
<dbReference type="EMBL" id="JRKL02001612">
    <property type="protein sequence ID" value="KAF3963023.1"/>
    <property type="molecule type" value="Genomic_DNA"/>
</dbReference>
<feature type="region of interest" description="Disordered" evidence="3">
    <location>
        <begin position="1"/>
        <end position="272"/>
    </location>
</feature>
<dbReference type="AlphaFoldDB" id="A0A8J4RHE2"/>